<evidence type="ECO:0000259" key="12">
    <source>
        <dbReference type="Pfam" id="PF03958"/>
    </source>
</evidence>
<keyword evidence="7" id="KW-0653">Protein transport</keyword>
<feature type="domain" description="GspD-like N0" evidence="13">
    <location>
        <begin position="51"/>
        <end position="120"/>
    </location>
</feature>
<evidence type="ECO:0000256" key="5">
    <source>
        <dbReference type="ARBA" id="ARBA00022692"/>
    </source>
</evidence>
<comment type="subcellular location">
    <subcellularLocation>
        <location evidence="1 10">Cell outer membrane</location>
    </subcellularLocation>
</comment>
<evidence type="ECO:0000313" key="14">
    <source>
        <dbReference type="EMBL" id="SKA77470.1"/>
    </source>
</evidence>
<organism evidence="14 15">
    <name type="scientific">Desulfobaculum bizertense DSM 18034</name>
    <dbReference type="NCBI Taxonomy" id="1121442"/>
    <lineage>
        <taxon>Bacteria</taxon>
        <taxon>Pseudomonadati</taxon>
        <taxon>Thermodesulfobacteriota</taxon>
        <taxon>Desulfovibrionia</taxon>
        <taxon>Desulfovibrionales</taxon>
        <taxon>Desulfovibrionaceae</taxon>
        <taxon>Desulfobaculum</taxon>
    </lineage>
</organism>
<dbReference type="InterPro" id="IPR038591">
    <property type="entry name" value="NolW-like_sf"/>
</dbReference>
<keyword evidence="9" id="KW-0998">Cell outer membrane</keyword>
<dbReference type="Pfam" id="PF21305">
    <property type="entry name" value="type_II_gspD_N0"/>
    <property type="match status" value="1"/>
</dbReference>
<accession>A0A1T4WJG8</accession>
<evidence type="ECO:0000259" key="13">
    <source>
        <dbReference type="Pfam" id="PF21305"/>
    </source>
</evidence>
<keyword evidence="5" id="KW-0812">Transmembrane</keyword>
<dbReference type="InterPro" id="IPR049371">
    <property type="entry name" value="GspD-like_N0"/>
</dbReference>
<dbReference type="GO" id="GO:0009279">
    <property type="term" value="C:cell outer membrane"/>
    <property type="evidence" value="ECO:0007669"/>
    <property type="project" value="UniProtKB-SubCell"/>
</dbReference>
<dbReference type="Pfam" id="PF03958">
    <property type="entry name" value="Secretin_N"/>
    <property type="match status" value="3"/>
</dbReference>
<feature type="domain" description="NolW-like" evidence="12">
    <location>
        <begin position="289"/>
        <end position="367"/>
    </location>
</feature>
<dbReference type="AlphaFoldDB" id="A0A1T4WJG8"/>
<keyword evidence="4" id="KW-1134">Transmembrane beta strand</keyword>
<gene>
    <name evidence="14" type="ORF">SAMN02745702_02351</name>
</gene>
<keyword evidence="3 10" id="KW-0813">Transport</keyword>
<dbReference type="InterPro" id="IPR005644">
    <property type="entry name" value="NolW-like"/>
</dbReference>
<evidence type="ECO:0000256" key="9">
    <source>
        <dbReference type="ARBA" id="ARBA00023237"/>
    </source>
</evidence>
<dbReference type="GO" id="GO:0015628">
    <property type="term" value="P:protein secretion by the type II secretion system"/>
    <property type="evidence" value="ECO:0007669"/>
    <property type="project" value="InterPro"/>
</dbReference>
<evidence type="ECO:0000256" key="3">
    <source>
        <dbReference type="ARBA" id="ARBA00022448"/>
    </source>
</evidence>
<sequence>MRLFLRHAVESLWRIVGCFALCLALWAWAVPCPQACAARLAQEGTPQRVRMDFDNADIRLLIKVMSRLTGTNYVVDQRVKGKVTVFSPHELNAADACNVFESVLQGHGFSVVREGSVSRIVPSAEARSMNMQPLQTGKGAGKHSGIVTRIIPLKRASAPELRKNLKALVSRIGIITASSSGNLLVITDFAPNVERIREIVAQADRENVPRSVQVFQLRYASAEELAQSIERLLPRDAAQGKKAQVQAQSVMGESRTNRLLFLGSAEELRLVTELVRMLDTAAPLGCSDVHTVYLENADATGAAKVLQALVDAQEHETQGARDSHTLSQRKISVVADPATNSLLVAARPDAFRNLRQTIAQLDIPRRQVYVEALIMEVSADQGISFGVKWGLGDQFDIDGTPGLIYSGSNPGGPPGVVNTEKKSFTMPGGLSAGLVFFPFKIGDELFNSVESLISASRVDSNFRILATPQLLTLDNQQARVDVVDTIPYVEKVTSGTENTDESQTIRYRDVGVKLEVTPQIGRKNLLRLKLHQEVSRLVNSTVSVGEGEPLLLAPTTKKRQVDTTVQVRNGQTIVLAGLISRDEGQDENKVPGLADVPGLGWLFKQRSNTRVDTNLLLFLTPRILDTVESARLLTREKRGLLEFDVLSGASDSIGVPHPLAMPWVTSHMRILR</sequence>
<comment type="similarity">
    <text evidence="2">Belongs to the bacterial secretin family. GSP D subfamily.</text>
</comment>
<evidence type="ECO:0000256" key="8">
    <source>
        <dbReference type="ARBA" id="ARBA00023136"/>
    </source>
</evidence>
<reference evidence="14 15" key="1">
    <citation type="submission" date="2017-02" db="EMBL/GenBank/DDBJ databases">
        <authorList>
            <person name="Peterson S.W."/>
        </authorList>
    </citation>
    <scope>NUCLEOTIDE SEQUENCE [LARGE SCALE GENOMIC DNA]</scope>
    <source>
        <strain evidence="14 15">DSM 18034</strain>
    </source>
</reference>
<proteinExistence type="inferred from homology"/>
<protein>
    <submittedName>
        <fullName evidence="14">General secretion pathway protein D</fullName>
    </submittedName>
</protein>
<dbReference type="InterPro" id="IPR013356">
    <property type="entry name" value="T2SS_GspD"/>
</dbReference>
<dbReference type="Pfam" id="PF00263">
    <property type="entry name" value="Secretin"/>
    <property type="match status" value="1"/>
</dbReference>
<keyword evidence="15" id="KW-1185">Reference proteome</keyword>
<feature type="domain" description="NolW-like" evidence="12">
    <location>
        <begin position="212"/>
        <end position="282"/>
    </location>
</feature>
<keyword evidence="6" id="KW-0732">Signal</keyword>
<dbReference type="PANTHER" id="PTHR30332:SF24">
    <property type="entry name" value="SECRETIN GSPD-RELATED"/>
    <property type="match status" value="1"/>
</dbReference>
<evidence type="ECO:0000256" key="1">
    <source>
        <dbReference type="ARBA" id="ARBA00004442"/>
    </source>
</evidence>
<dbReference type="EMBL" id="FUYA01000008">
    <property type="protein sequence ID" value="SKA77470.1"/>
    <property type="molecule type" value="Genomic_DNA"/>
</dbReference>
<evidence type="ECO:0000259" key="11">
    <source>
        <dbReference type="Pfam" id="PF00263"/>
    </source>
</evidence>
<dbReference type="PRINTS" id="PR00811">
    <property type="entry name" value="BCTERIALGSPD"/>
</dbReference>
<dbReference type="InterPro" id="IPR050810">
    <property type="entry name" value="Bact_Secretion_Sys_Channel"/>
</dbReference>
<evidence type="ECO:0000256" key="10">
    <source>
        <dbReference type="RuleBase" id="RU004004"/>
    </source>
</evidence>
<feature type="domain" description="Type II/III secretion system secretin-like" evidence="11">
    <location>
        <begin position="459"/>
        <end position="624"/>
    </location>
</feature>
<dbReference type="STRING" id="1121442.SAMN02745702_02351"/>
<evidence type="ECO:0000256" key="2">
    <source>
        <dbReference type="ARBA" id="ARBA00006980"/>
    </source>
</evidence>
<name>A0A1T4WJG8_9BACT</name>
<dbReference type="InterPro" id="IPR004846">
    <property type="entry name" value="T2SS/T3SS_dom"/>
</dbReference>
<dbReference type="InterPro" id="IPR001775">
    <property type="entry name" value="GspD/PilQ"/>
</dbReference>
<dbReference type="GO" id="GO:0015627">
    <property type="term" value="C:type II protein secretion system complex"/>
    <property type="evidence" value="ECO:0007669"/>
    <property type="project" value="InterPro"/>
</dbReference>
<dbReference type="Proteomes" id="UP000189733">
    <property type="component" value="Unassembled WGS sequence"/>
</dbReference>
<evidence type="ECO:0000313" key="15">
    <source>
        <dbReference type="Proteomes" id="UP000189733"/>
    </source>
</evidence>
<evidence type="ECO:0000256" key="6">
    <source>
        <dbReference type="ARBA" id="ARBA00022729"/>
    </source>
</evidence>
<feature type="domain" description="NolW-like" evidence="12">
    <location>
        <begin position="148"/>
        <end position="205"/>
    </location>
</feature>
<dbReference type="NCBIfam" id="TIGR02517">
    <property type="entry name" value="type_II_gspD"/>
    <property type="match status" value="1"/>
</dbReference>
<keyword evidence="8" id="KW-0472">Membrane</keyword>
<dbReference type="PANTHER" id="PTHR30332">
    <property type="entry name" value="PROBABLE GENERAL SECRETION PATHWAY PROTEIN D"/>
    <property type="match status" value="1"/>
</dbReference>
<evidence type="ECO:0000256" key="4">
    <source>
        <dbReference type="ARBA" id="ARBA00022452"/>
    </source>
</evidence>
<dbReference type="Gene3D" id="3.30.1370.120">
    <property type="match status" value="3"/>
</dbReference>
<evidence type="ECO:0000256" key="7">
    <source>
        <dbReference type="ARBA" id="ARBA00022927"/>
    </source>
</evidence>